<proteinExistence type="predicted"/>
<evidence type="ECO:0000313" key="1">
    <source>
        <dbReference type="EMBL" id="RDY11374.1"/>
    </source>
</evidence>
<sequence>MFFTCRSLSITFTNPKIITLSTKQSNSSLIILLVYVDDIILVELDPNITFGTETFQFLASKPVKLPMNPSQVKQIQVIAFLMPYNINVSLE</sequence>
<feature type="non-terminal residue" evidence="1">
    <location>
        <position position="1"/>
    </location>
</feature>
<evidence type="ECO:0000313" key="2">
    <source>
        <dbReference type="Proteomes" id="UP000257109"/>
    </source>
</evidence>
<accession>A0A371I8W0</accession>
<protein>
    <submittedName>
        <fullName evidence="1">Uncharacterized protein</fullName>
    </submittedName>
</protein>
<reference evidence="1" key="1">
    <citation type="submission" date="2018-05" db="EMBL/GenBank/DDBJ databases">
        <title>Draft genome of Mucuna pruriens seed.</title>
        <authorList>
            <person name="Nnadi N.E."/>
            <person name="Vos R."/>
            <person name="Hasami M.H."/>
            <person name="Devisetty U.K."/>
            <person name="Aguiy J.C."/>
        </authorList>
    </citation>
    <scope>NUCLEOTIDE SEQUENCE [LARGE SCALE GENOMIC DNA]</scope>
    <source>
        <strain evidence="1">JCA_2017</strain>
    </source>
</reference>
<gene>
    <name evidence="1" type="ORF">CR513_03986</name>
</gene>
<dbReference type="AlphaFoldDB" id="A0A371I8W0"/>
<name>A0A371I8W0_MUCPR</name>
<dbReference type="EMBL" id="QJKJ01000653">
    <property type="protein sequence ID" value="RDY11374.1"/>
    <property type="molecule type" value="Genomic_DNA"/>
</dbReference>
<feature type="non-terminal residue" evidence="1">
    <location>
        <position position="91"/>
    </location>
</feature>
<organism evidence="1 2">
    <name type="scientific">Mucuna pruriens</name>
    <name type="common">Velvet bean</name>
    <name type="synonym">Dolichos pruriens</name>
    <dbReference type="NCBI Taxonomy" id="157652"/>
    <lineage>
        <taxon>Eukaryota</taxon>
        <taxon>Viridiplantae</taxon>
        <taxon>Streptophyta</taxon>
        <taxon>Embryophyta</taxon>
        <taxon>Tracheophyta</taxon>
        <taxon>Spermatophyta</taxon>
        <taxon>Magnoliopsida</taxon>
        <taxon>eudicotyledons</taxon>
        <taxon>Gunneridae</taxon>
        <taxon>Pentapetalae</taxon>
        <taxon>rosids</taxon>
        <taxon>fabids</taxon>
        <taxon>Fabales</taxon>
        <taxon>Fabaceae</taxon>
        <taxon>Papilionoideae</taxon>
        <taxon>50 kb inversion clade</taxon>
        <taxon>NPAAA clade</taxon>
        <taxon>indigoferoid/millettioid clade</taxon>
        <taxon>Phaseoleae</taxon>
        <taxon>Mucuna</taxon>
    </lineage>
</organism>
<dbReference type="Proteomes" id="UP000257109">
    <property type="component" value="Unassembled WGS sequence"/>
</dbReference>
<comment type="caution">
    <text evidence="1">The sequence shown here is derived from an EMBL/GenBank/DDBJ whole genome shotgun (WGS) entry which is preliminary data.</text>
</comment>
<keyword evidence="2" id="KW-1185">Reference proteome</keyword>